<evidence type="ECO:0000256" key="3">
    <source>
        <dbReference type="ARBA" id="ARBA00023295"/>
    </source>
</evidence>
<dbReference type="InterPro" id="IPR012334">
    <property type="entry name" value="Pectin_lyas_fold"/>
</dbReference>
<dbReference type="InterPro" id="IPR011050">
    <property type="entry name" value="Pectin_lyase_fold/virulence"/>
</dbReference>
<dbReference type="Proteomes" id="UP000435649">
    <property type="component" value="Unassembled WGS sequence"/>
</dbReference>
<comment type="similarity">
    <text evidence="1 4">Belongs to the glycosyl hydrolase 28 family.</text>
</comment>
<organism evidence="6 7">
    <name type="scientific">Victivallis lenta</name>
    <dbReference type="NCBI Taxonomy" id="2606640"/>
    <lineage>
        <taxon>Bacteria</taxon>
        <taxon>Pseudomonadati</taxon>
        <taxon>Lentisphaerota</taxon>
        <taxon>Lentisphaeria</taxon>
        <taxon>Victivallales</taxon>
        <taxon>Victivallaceae</taxon>
        <taxon>Victivallis</taxon>
    </lineage>
</organism>
<gene>
    <name evidence="6" type="ORF">FYJ85_05340</name>
</gene>
<evidence type="ECO:0000256" key="4">
    <source>
        <dbReference type="RuleBase" id="RU361169"/>
    </source>
</evidence>
<evidence type="ECO:0000256" key="2">
    <source>
        <dbReference type="ARBA" id="ARBA00022801"/>
    </source>
</evidence>
<evidence type="ECO:0000313" key="7">
    <source>
        <dbReference type="Proteomes" id="UP000435649"/>
    </source>
</evidence>
<evidence type="ECO:0000256" key="1">
    <source>
        <dbReference type="ARBA" id="ARBA00008834"/>
    </source>
</evidence>
<dbReference type="InterPro" id="IPR006626">
    <property type="entry name" value="PbH1"/>
</dbReference>
<evidence type="ECO:0000259" key="5">
    <source>
        <dbReference type="Pfam" id="PF12708"/>
    </source>
</evidence>
<reference evidence="6 7" key="1">
    <citation type="submission" date="2019-08" db="EMBL/GenBank/DDBJ databases">
        <title>In-depth cultivation of the pig gut microbiome towards novel bacterial diversity and tailored functional studies.</title>
        <authorList>
            <person name="Wylensek D."/>
            <person name="Hitch T.C.A."/>
            <person name="Clavel T."/>
        </authorList>
    </citation>
    <scope>NUCLEOTIDE SEQUENCE [LARGE SCALE GENOMIC DNA]</scope>
    <source>
        <strain evidence="6 7">BBE-744-WT-12</strain>
    </source>
</reference>
<dbReference type="Pfam" id="PF00295">
    <property type="entry name" value="Glyco_hydro_28"/>
    <property type="match status" value="1"/>
</dbReference>
<comment type="caution">
    <text evidence="6">The sequence shown here is derived from an EMBL/GenBank/DDBJ whole genome shotgun (WGS) entry which is preliminary data.</text>
</comment>
<keyword evidence="3 4" id="KW-0326">Glycosidase</keyword>
<dbReference type="GO" id="GO:0004650">
    <property type="term" value="F:polygalacturonase activity"/>
    <property type="evidence" value="ECO:0007669"/>
    <property type="project" value="InterPro"/>
</dbReference>
<dbReference type="Gene3D" id="2.160.20.10">
    <property type="entry name" value="Single-stranded right-handed beta-helix, Pectin lyase-like"/>
    <property type="match status" value="1"/>
</dbReference>
<dbReference type="SMART" id="SM00710">
    <property type="entry name" value="PbH1"/>
    <property type="match status" value="3"/>
</dbReference>
<sequence>MMYNDVKEFGAVGDGVTKDTQAIQAALDAGGLVFFPPGTYLSGTLHLRSGGGLLLSPGATLLASPDPEDYNKDDFCPQNRVFQTEIVSGRHLIAAVEVKDIAICGGGRICGNDSAWLTEPDHTLGVTPPFLKRRPDRPGQMLFFCECSNITIHDVELTGATYWHCFLHGCENVGIHGIRIHSNPRVINNDGIDIDCCRQVTISDCIIETGDDCITLRGNSEPLKTMHACEYVTVSNCILSSYFANAIRVGVGGGEIRHCCFNGISIFRTRTAICLVSRYSSVSRGVDISDIDFCNMQLHAKRPFNIKLDNAEDEPSPCRRTIRDIRFSNVSGTAQLTGFISGTTEGKIERLRFQNISLIYGGCGTRPDRDENGHWGCRSTCNAIELTHTSDIVFSDVSINYDETASGWKHDISARNCNVLTFNRCHFSNETDEQ</sequence>
<dbReference type="GO" id="GO:0005975">
    <property type="term" value="P:carbohydrate metabolic process"/>
    <property type="evidence" value="ECO:0007669"/>
    <property type="project" value="InterPro"/>
</dbReference>
<dbReference type="SUPFAM" id="SSF51126">
    <property type="entry name" value="Pectin lyase-like"/>
    <property type="match status" value="1"/>
</dbReference>
<keyword evidence="7" id="KW-1185">Reference proteome</keyword>
<dbReference type="RefSeq" id="WP_154417213.1">
    <property type="nucleotide sequence ID" value="NZ_VUNS01000004.1"/>
</dbReference>
<dbReference type="PANTHER" id="PTHR31339">
    <property type="entry name" value="PECTIN LYASE-RELATED"/>
    <property type="match status" value="1"/>
</dbReference>
<dbReference type="AlphaFoldDB" id="A0A844G1M0"/>
<name>A0A844G1M0_9BACT</name>
<dbReference type="Pfam" id="PF12708">
    <property type="entry name" value="Pect-lyase_RHGA_epim"/>
    <property type="match status" value="1"/>
</dbReference>
<accession>A0A844G1M0</accession>
<dbReference type="InterPro" id="IPR024535">
    <property type="entry name" value="RHGA/B-epi-like_pectate_lyase"/>
</dbReference>
<dbReference type="InterPro" id="IPR051801">
    <property type="entry name" value="GH28_Enzymes"/>
</dbReference>
<dbReference type="EMBL" id="VUNS01000004">
    <property type="protein sequence ID" value="MST96468.1"/>
    <property type="molecule type" value="Genomic_DNA"/>
</dbReference>
<keyword evidence="2 4" id="KW-0378">Hydrolase</keyword>
<proteinExistence type="inferred from homology"/>
<dbReference type="InterPro" id="IPR000743">
    <property type="entry name" value="Glyco_hydro_28"/>
</dbReference>
<protein>
    <recommendedName>
        <fullName evidence="5">Rhamnogalacturonase A/B/Epimerase-like pectate lyase domain-containing protein</fullName>
    </recommendedName>
</protein>
<dbReference type="PANTHER" id="PTHR31339:SF9">
    <property type="entry name" value="PLASMIN AND FIBRONECTIN-BINDING PROTEIN A"/>
    <property type="match status" value="1"/>
</dbReference>
<feature type="domain" description="Rhamnogalacturonase A/B/Epimerase-like pectate lyase" evidence="5">
    <location>
        <begin position="5"/>
        <end position="41"/>
    </location>
</feature>
<evidence type="ECO:0000313" key="6">
    <source>
        <dbReference type="EMBL" id="MST96468.1"/>
    </source>
</evidence>